<reference evidence="1 2" key="1">
    <citation type="submission" date="2019-05" db="EMBL/GenBank/DDBJ databases">
        <title>Burkholderia sp. DHOD12, isolated from subtropical forest soil.</title>
        <authorList>
            <person name="Gao Z.-H."/>
            <person name="Qiu L.-H."/>
        </authorList>
    </citation>
    <scope>NUCLEOTIDE SEQUENCE [LARGE SCALE GENOMIC DNA]</scope>
    <source>
        <strain evidence="1 2">DHOD12</strain>
    </source>
</reference>
<protein>
    <submittedName>
        <fullName evidence="1">Uncharacterized protein</fullName>
    </submittedName>
</protein>
<dbReference type="Proteomes" id="UP000298656">
    <property type="component" value="Chromosome 2"/>
</dbReference>
<evidence type="ECO:0000313" key="1">
    <source>
        <dbReference type="EMBL" id="QCP52951.1"/>
    </source>
</evidence>
<dbReference type="OrthoDB" id="10014190at2"/>
<proteinExistence type="predicted"/>
<dbReference type="KEGG" id="tvl:FAZ95_28000"/>
<accession>A0A4P8IWQ2</accession>
<name>A0A4P8IWQ2_9BURK</name>
<sequence length="147" mass="15805">MTAIVAILPELIRLHEVVHRCAYPPDDLDDAVYQRRLDDVSDQAIKLSIASHSRRPLMPIGMARKLDALNSRLAMIATSSGHEPAALAGAGSDPDLPAWPVGGRLLVTRAHLIALEQEVRALVGEIAESGPFVGMSSVCHGRQNSNE</sequence>
<dbReference type="EMBL" id="CP040078">
    <property type="protein sequence ID" value="QCP52951.1"/>
    <property type="molecule type" value="Genomic_DNA"/>
</dbReference>
<evidence type="ECO:0000313" key="2">
    <source>
        <dbReference type="Proteomes" id="UP000298656"/>
    </source>
</evidence>
<organism evidence="1 2">
    <name type="scientific">Trinickia violacea</name>
    <dbReference type="NCBI Taxonomy" id="2571746"/>
    <lineage>
        <taxon>Bacteria</taxon>
        <taxon>Pseudomonadati</taxon>
        <taxon>Pseudomonadota</taxon>
        <taxon>Betaproteobacteria</taxon>
        <taxon>Burkholderiales</taxon>
        <taxon>Burkholderiaceae</taxon>
        <taxon>Trinickia</taxon>
    </lineage>
</organism>
<dbReference type="AlphaFoldDB" id="A0A4P8IWQ2"/>
<gene>
    <name evidence="1" type="ORF">FAZ95_28000</name>
</gene>
<dbReference type="RefSeq" id="WP_137335722.1">
    <property type="nucleotide sequence ID" value="NZ_CP040078.1"/>
</dbReference>
<keyword evidence="2" id="KW-1185">Reference proteome</keyword>